<dbReference type="InterPro" id="IPR001909">
    <property type="entry name" value="KRAB"/>
</dbReference>
<accession>A0A3Q0EBD0</accession>
<evidence type="ECO:0000313" key="14">
    <source>
        <dbReference type="Proteomes" id="UP000189704"/>
    </source>
</evidence>
<dbReference type="PROSITE" id="PS00028">
    <property type="entry name" value="ZINC_FINGER_C2H2_1"/>
    <property type="match status" value="3"/>
</dbReference>
<dbReference type="CDD" id="cd07765">
    <property type="entry name" value="KRAB_A-box"/>
    <property type="match status" value="1"/>
</dbReference>
<organism evidence="14 15">
    <name type="scientific">Carlito syrichta</name>
    <name type="common">Philippine tarsier</name>
    <name type="synonym">Tarsius syrichta</name>
    <dbReference type="NCBI Taxonomy" id="1868482"/>
    <lineage>
        <taxon>Eukaryota</taxon>
        <taxon>Metazoa</taxon>
        <taxon>Chordata</taxon>
        <taxon>Craniata</taxon>
        <taxon>Vertebrata</taxon>
        <taxon>Euteleostomi</taxon>
        <taxon>Mammalia</taxon>
        <taxon>Eutheria</taxon>
        <taxon>Euarchontoglires</taxon>
        <taxon>Primates</taxon>
        <taxon>Haplorrhini</taxon>
        <taxon>Tarsiiformes</taxon>
        <taxon>Tarsiidae</taxon>
        <taxon>Carlito</taxon>
    </lineage>
</organism>
<dbReference type="Proteomes" id="UP000189704">
    <property type="component" value="Unplaced"/>
</dbReference>
<dbReference type="Gene3D" id="3.30.160.60">
    <property type="entry name" value="Classic Zinc Finger"/>
    <property type="match status" value="3"/>
</dbReference>
<proteinExistence type="inferred from homology"/>
<dbReference type="SMART" id="SM00349">
    <property type="entry name" value="KRAB"/>
    <property type="match status" value="1"/>
</dbReference>
<keyword evidence="7" id="KW-0805">Transcription regulation</keyword>
<dbReference type="GO" id="GO:0008270">
    <property type="term" value="F:zinc ion binding"/>
    <property type="evidence" value="ECO:0007669"/>
    <property type="project" value="UniProtKB-KW"/>
</dbReference>
<feature type="domain" description="C2H2-type" evidence="12">
    <location>
        <begin position="168"/>
        <end position="195"/>
    </location>
</feature>
<dbReference type="Pfam" id="PF00096">
    <property type="entry name" value="zf-C2H2"/>
    <property type="match status" value="3"/>
</dbReference>
<dbReference type="SMART" id="SM00355">
    <property type="entry name" value="ZnF_C2H2"/>
    <property type="match status" value="3"/>
</dbReference>
<dbReference type="PANTHER" id="PTHR24384:SF246">
    <property type="entry name" value="GENE, 19965-RELATED"/>
    <property type="match status" value="1"/>
</dbReference>
<dbReference type="InterPro" id="IPR036051">
    <property type="entry name" value="KRAB_dom_sf"/>
</dbReference>
<feature type="domain" description="C2H2-type" evidence="12">
    <location>
        <begin position="140"/>
        <end position="167"/>
    </location>
</feature>
<evidence type="ECO:0000256" key="7">
    <source>
        <dbReference type="ARBA" id="ARBA00023015"/>
    </source>
</evidence>
<evidence type="ECO:0000259" key="13">
    <source>
        <dbReference type="PROSITE" id="PS50805"/>
    </source>
</evidence>
<keyword evidence="9" id="KW-0804">Transcription</keyword>
<evidence type="ECO:0000256" key="2">
    <source>
        <dbReference type="ARBA" id="ARBA00006991"/>
    </source>
</evidence>
<keyword evidence="4" id="KW-0677">Repeat</keyword>
<dbReference type="SUPFAM" id="SSF109640">
    <property type="entry name" value="KRAB domain (Kruppel-associated box)"/>
    <property type="match status" value="1"/>
</dbReference>
<sequence length="195" mass="22252">MGLLSFKDVAIEFSPEEWECLNSPQRILYRTVMLENHRNLVFLGLAVSKPDLIMCLEQKKEPWDMKRHGTLVKLPAVTSHYTEGLLPEKSIEDSLSKVPMGKYVIHTGVKRYKCEECGKTFHSRSNLNQHTVIHNGEKPFKCEECGKAFHSHSQLTQHTMIHTGEKPYKCEECGKAFRSRGGFSGHKTIHSGEKP</sequence>
<dbReference type="RefSeq" id="XP_021572222.1">
    <property type="nucleotide sequence ID" value="XM_021716547.1"/>
</dbReference>
<keyword evidence="14" id="KW-1185">Reference proteome</keyword>
<keyword evidence="5 11" id="KW-0863">Zinc-finger</keyword>
<dbReference type="FunFam" id="3.30.160.60:FF:000005">
    <property type="entry name" value="Zinc finger protein 14 homolog"/>
    <property type="match status" value="2"/>
</dbReference>
<keyword evidence="8" id="KW-0238">DNA-binding</keyword>
<dbReference type="GO" id="GO:0005634">
    <property type="term" value="C:nucleus"/>
    <property type="evidence" value="ECO:0007669"/>
    <property type="project" value="UniProtKB-SubCell"/>
</dbReference>
<dbReference type="PROSITE" id="PS50805">
    <property type="entry name" value="KRAB"/>
    <property type="match status" value="1"/>
</dbReference>
<evidence type="ECO:0000256" key="11">
    <source>
        <dbReference type="PROSITE-ProRule" id="PRU00042"/>
    </source>
</evidence>
<dbReference type="PROSITE" id="PS50157">
    <property type="entry name" value="ZINC_FINGER_C2H2_2"/>
    <property type="match status" value="3"/>
</dbReference>
<feature type="domain" description="C2H2-type" evidence="12">
    <location>
        <begin position="112"/>
        <end position="139"/>
    </location>
</feature>
<dbReference type="AlphaFoldDB" id="A0A3Q0EBD0"/>
<keyword evidence="6" id="KW-0862">Zinc</keyword>
<evidence type="ECO:0000256" key="8">
    <source>
        <dbReference type="ARBA" id="ARBA00023125"/>
    </source>
</evidence>
<evidence type="ECO:0000256" key="5">
    <source>
        <dbReference type="ARBA" id="ARBA00022771"/>
    </source>
</evidence>
<comment type="similarity">
    <text evidence="2">Belongs to the krueppel C2H2-type zinc-finger protein family.</text>
</comment>
<dbReference type="InterPro" id="IPR050752">
    <property type="entry name" value="C2H2-ZF_domain"/>
</dbReference>
<feature type="domain" description="KRAB" evidence="13">
    <location>
        <begin position="4"/>
        <end position="75"/>
    </location>
</feature>
<dbReference type="SUPFAM" id="SSF57667">
    <property type="entry name" value="beta-beta-alpha zinc fingers"/>
    <property type="match status" value="2"/>
</dbReference>
<evidence type="ECO:0000256" key="1">
    <source>
        <dbReference type="ARBA" id="ARBA00004123"/>
    </source>
</evidence>
<dbReference type="GO" id="GO:0000981">
    <property type="term" value="F:DNA-binding transcription factor activity, RNA polymerase II-specific"/>
    <property type="evidence" value="ECO:0007669"/>
    <property type="project" value="TreeGrafter"/>
</dbReference>
<dbReference type="GeneID" id="110596377"/>
<name>A0A3Q0EBD0_CARSF</name>
<dbReference type="OrthoDB" id="9044188at2759"/>
<dbReference type="PANTHER" id="PTHR24384">
    <property type="entry name" value="FINGER PUTATIVE TRANSCRIPTION FACTOR FAMILY-RELATED"/>
    <property type="match status" value="1"/>
</dbReference>
<keyword evidence="3" id="KW-0479">Metal-binding</keyword>
<evidence type="ECO:0000256" key="9">
    <source>
        <dbReference type="ARBA" id="ARBA00023163"/>
    </source>
</evidence>
<dbReference type="FunFam" id="3.30.160.60:FF:001174">
    <property type="entry name" value="zinc finger protein 527 isoform X1"/>
    <property type="match status" value="1"/>
</dbReference>
<evidence type="ECO:0000256" key="3">
    <source>
        <dbReference type="ARBA" id="ARBA00022723"/>
    </source>
</evidence>
<evidence type="ECO:0000256" key="6">
    <source>
        <dbReference type="ARBA" id="ARBA00022833"/>
    </source>
</evidence>
<dbReference type="KEGG" id="csyr:110596377"/>
<evidence type="ECO:0000256" key="4">
    <source>
        <dbReference type="ARBA" id="ARBA00022737"/>
    </source>
</evidence>
<protein>
    <submittedName>
        <fullName evidence="15">Zinc finger protein 479-like</fullName>
    </submittedName>
</protein>
<reference evidence="15" key="1">
    <citation type="submission" date="2025-08" db="UniProtKB">
        <authorList>
            <consortium name="RefSeq"/>
        </authorList>
    </citation>
    <scope>IDENTIFICATION</scope>
</reference>
<evidence type="ECO:0000256" key="10">
    <source>
        <dbReference type="ARBA" id="ARBA00023242"/>
    </source>
</evidence>
<evidence type="ECO:0000313" key="15">
    <source>
        <dbReference type="RefSeq" id="XP_021572222.1"/>
    </source>
</evidence>
<keyword evidence="10" id="KW-0539">Nucleus</keyword>
<evidence type="ECO:0000259" key="12">
    <source>
        <dbReference type="PROSITE" id="PS50157"/>
    </source>
</evidence>
<dbReference type="Gene3D" id="6.10.140.140">
    <property type="match status" value="1"/>
</dbReference>
<comment type="subcellular location">
    <subcellularLocation>
        <location evidence="1">Nucleus</location>
    </subcellularLocation>
</comment>
<dbReference type="Pfam" id="PF01352">
    <property type="entry name" value="KRAB"/>
    <property type="match status" value="1"/>
</dbReference>
<dbReference type="GO" id="GO:0000978">
    <property type="term" value="F:RNA polymerase II cis-regulatory region sequence-specific DNA binding"/>
    <property type="evidence" value="ECO:0007669"/>
    <property type="project" value="TreeGrafter"/>
</dbReference>
<gene>
    <name evidence="15" type="primary">LOC110596377</name>
</gene>
<dbReference type="InterPro" id="IPR013087">
    <property type="entry name" value="Znf_C2H2_type"/>
</dbReference>
<dbReference type="InterPro" id="IPR036236">
    <property type="entry name" value="Znf_C2H2_sf"/>
</dbReference>